<dbReference type="GO" id="GO:0005840">
    <property type="term" value="C:ribosome"/>
    <property type="evidence" value="ECO:0007669"/>
    <property type="project" value="UniProtKB-KW"/>
</dbReference>
<comment type="similarity">
    <text evidence="1">Belongs to the bacterial ribosomal protein bS1 family.</text>
</comment>
<organism evidence="5">
    <name type="scientific">uncultured Anaerotruncus sp</name>
    <dbReference type="NCBI Taxonomy" id="905011"/>
    <lineage>
        <taxon>Bacteria</taxon>
        <taxon>Bacillati</taxon>
        <taxon>Bacillota</taxon>
        <taxon>Clostridia</taxon>
        <taxon>Eubacteriales</taxon>
        <taxon>Oscillospiraceae</taxon>
        <taxon>Anaerotruncus</taxon>
        <taxon>environmental samples</taxon>
    </lineage>
</organism>
<dbReference type="GO" id="GO:0003729">
    <property type="term" value="F:mRNA binding"/>
    <property type="evidence" value="ECO:0007669"/>
    <property type="project" value="TreeGrafter"/>
</dbReference>
<dbReference type="Pfam" id="PF00575">
    <property type="entry name" value="S1"/>
    <property type="match status" value="1"/>
</dbReference>
<sequence>MDRFSPEGTPGAREVGTFSSLSQITDAIDTGAIFEGPVLKCDSAYNLLLDLGAAQGVLPFAESAIGADCGRVREISVITRVGRSVCFAVTELQKTTGGQYRALLSRRQVQLRCQQEFLDALVPGDVIDAVITHFEPFGVFVDIGCGIVSLLPIDCISVSRISHPKDRFYPGQHIRVVVTGRDQLGRITLSHKELLGSWEQNAADFSAGDTVFGTVRSIENYGVFVELRPNLAGLAELKDDVQVGDRVSVYIKSIIPEKMKIKLIIIDTLSPAPAPREKLRYYFTGSHMDQFCYSPAGCLKQVHTQF</sequence>
<name>A0A1C6G8Y9_9FIRM</name>
<evidence type="ECO:0000256" key="3">
    <source>
        <dbReference type="ARBA" id="ARBA00023274"/>
    </source>
</evidence>
<dbReference type="PROSITE" id="PS50126">
    <property type="entry name" value="S1"/>
    <property type="match status" value="3"/>
</dbReference>
<dbReference type="SMART" id="SM00316">
    <property type="entry name" value="S1"/>
    <property type="match status" value="3"/>
</dbReference>
<accession>A0A1C6G8Y9</accession>
<dbReference type="AlphaFoldDB" id="A0A1C6G8Y9"/>
<evidence type="ECO:0000313" key="5">
    <source>
        <dbReference type="EMBL" id="SCJ41848.1"/>
    </source>
</evidence>
<dbReference type="InterPro" id="IPR012340">
    <property type="entry name" value="NA-bd_OB-fold"/>
</dbReference>
<protein>
    <submittedName>
        <fullName evidence="5">30S ribosomal protein S1 homolog</fullName>
    </submittedName>
</protein>
<dbReference type="GO" id="GO:0003735">
    <property type="term" value="F:structural constituent of ribosome"/>
    <property type="evidence" value="ECO:0007669"/>
    <property type="project" value="TreeGrafter"/>
</dbReference>
<feature type="domain" description="S1 motif" evidence="4">
    <location>
        <begin position="208"/>
        <end position="239"/>
    </location>
</feature>
<feature type="domain" description="S1 motif" evidence="4">
    <location>
        <begin position="31"/>
        <end position="107"/>
    </location>
</feature>
<reference evidence="5" key="1">
    <citation type="submission" date="2015-09" db="EMBL/GenBank/DDBJ databases">
        <authorList>
            <consortium name="Pathogen Informatics"/>
        </authorList>
    </citation>
    <scope>NUCLEOTIDE SEQUENCE</scope>
    <source>
        <strain evidence="5">2789STDY5834896</strain>
    </source>
</reference>
<dbReference type="SUPFAM" id="SSF50249">
    <property type="entry name" value="Nucleic acid-binding proteins"/>
    <property type="match status" value="2"/>
</dbReference>
<keyword evidence="3" id="KW-0687">Ribonucleoprotein</keyword>
<dbReference type="InterPro" id="IPR050437">
    <property type="entry name" value="Ribos_protein_bS1-like"/>
</dbReference>
<proteinExistence type="inferred from homology"/>
<dbReference type="GO" id="GO:0006412">
    <property type="term" value="P:translation"/>
    <property type="evidence" value="ECO:0007669"/>
    <property type="project" value="TreeGrafter"/>
</dbReference>
<dbReference type="PANTHER" id="PTHR10724">
    <property type="entry name" value="30S RIBOSOMAL PROTEIN S1"/>
    <property type="match status" value="1"/>
</dbReference>
<evidence type="ECO:0000256" key="1">
    <source>
        <dbReference type="ARBA" id="ARBA00006767"/>
    </source>
</evidence>
<gene>
    <name evidence="5" type="primary">ypfD_1</name>
    <name evidence="5" type="ORF">SAMEA3545359_00277</name>
</gene>
<keyword evidence="2 5" id="KW-0689">Ribosomal protein</keyword>
<evidence type="ECO:0000259" key="4">
    <source>
        <dbReference type="PROSITE" id="PS50126"/>
    </source>
</evidence>
<dbReference type="EMBL" id="FMHG01000001">
    <property type="protein sequence ID" value="SCJ41848.1"/>
    <property type="molecule type" value="Genomic_DNA"/>
</dbReference>
<dbReference type="Gene3D" id="2.40.50.140">
    <property type="entry name" value="Nucleic acid-binding proteins"/>
    <property type="match status" value="2"/>
</dbReference>
<dbReference type="InterPro" id="IPR003029">
    <property type="entry name" value="S1_domain"/>
</dbReference>
<dbReference type="GO" id="GO:1990904">
    <property type="term" value="C:ribonucleoprotein complex"/>
    <property type="evidence" value="ECO:0007669"/>
    <property type="project" value="UniProtKB-KW"/>
</dbReference>
<evidence type="ECO:0000256" key="2">
    <source>
        <dbReference type="ARBA" id="ARBA00022980"/>
    </source>
</evidence>
<feature type="domain" description="S1 motif" evidence="4">
    <location>
        <begin position="124"/>
        <end position="192"/>
    </location>
</feature>
<dbReference type="PANTHER" id="PTHR10724:SF7">
    <property type="entry name" value="SMALL RIBOSOMAL SUBUNIT PROTEIN BS1C"/>
    <property type="match status" value="1"/>
</dbReference>